<evidence type="ECO:0000256" key="10">
    <source>
        <dbReference type="ARBA" id="ARBA00022723"/>
    </source>
</evidence>
<dbReference type="GO" id="GO:0006654">
    <property type="term" value="P:phosphatidic acid biosynthetic process"/>
    <property type="evidence" value="ECO:0007669"/>
    <property type="project" value="InterPro"/>
</dbReference>
<keyword evidence="16 24" id="KW-0443">Lipid metabolism</keyword>
<dbReference type="AlphaFoldDB" id="A0A9X1NX57"/>
<keyword evidence="9 24" id="KW-0812">Transmembrane</keyword>
<keyword evidence="14 23" id="KW-0460">Magnesium</keyword>
<dbReference type="InterPro" id="IPR033718">
    <property type="entry name" value="DAGK_prok"/>
</dbReference>
<evidence type="ECO:0000256" key="2">
    <source>
        <dbReference type="ARBA" id="ARBA00005967"/>
    </source>
</evidence>
<accession>A0A9X1NX57</accession>
<keyword evidence="6" id="KW-0444">Lipid biosynthesis</keyword>
<dbReference type="GO" id="GO:0046872">
    <property type="term" value="F:metal ion binding"/>
    <property type="evidence" value="ECO:0007669"/>
    <property type="project" value="UniProtKB-KW"/>
</dbReference>
<evidence type="ECO:0000256" key="5">
    <source>
        <dbReference type="ARBA" id="ARBA00022475"/>
    </source>
</evidence>
<dbReference type="PROSITE" id="PS01069">
    <property type="entry name" value="DAGK_PROKAR"/>
    <property type="match status" value="1"/>
</dbReference>
<feature type="binding site" evidence="22">
    <location>
        <begin position="99"/>
        <end position="100"/>
    </location>
    <ligand>
        <name>ATP</name>
        <dbReference type="ChEBI" id="CHEBI:30616"/>
    </ligand>
</feature>
<dbReference type="Gene3D" id="1.10.287.3610">
    <property type="match status" value="1"/>
</dbReference>
<dbReference type="CDD" id="cd14264">
    <property type="entry name" value="DAGK_IM"/>
    <property type="match status" value="1"/>
</dbReference>
<evidence type="ECO:0000256" key="7">
    <source>
        <dbReference type="ARBA" id="ARBA00022519"/>
    </source>
</evidence>
<sequence length="127" mass="13276">MANDTQPRKLTGMAHFIAASGYSAGGLARAWKEAAFRQEIGAGVVLIVAYAALGVSVPTMAAAAVLFLALIGFEALNTAIEEIVDRISPEISTTAKHAKDLGSFAVLCLISANVIFLCSSVYVTVMR</sequence>
<keyword evidence="10 23" id="KW-0479">Metal-binding</keyword>
<gene>
    <name evidence="25" type="ORF">LRX75_20880</name>
</gene>
<dbReference type="Pfam" id="PF01219">
    <property type="entry name" value="DAGK_prokar"/>
    <property type="match status" value="1"/>
</dbReference>
<organism evidence="25 26">
    <name type="scientific">Rhizobium quercicola</name>
    <dbReference type="NCBI Taxonomy" id="2901226"/>
    <lineage>
        <taxon>Bacteria</taxon>
        <taxon>Pseudomonadati</taxon>
        <taxon>Pseudomonadota</taxon>
        <taxon>Alphaproteobacteria</taxon>
        <taxon>Hyphomicrobiales</taxon>
        <taxon>Rhizobiaceae</taxon>
        <taxon>Rhizobium/Agrobacterium group</taxon>
        <taxon>Rhizobium</taxon>
    </lineage>
</organism>
<keyword evidence="11 22" id="KW-0547">Nucleotide-binding</keyword>
<keyword evidence="17 24" id="KW-0472">Membrane</keyword>
<evidence type="ECO:0000256" key="19">
    <source>
        <dbReference type="ARBA" id="ARBA00023264"/>
    </source>
</evidence>
<evidence type="ECO:0000256" key="8">
    <source>
        <dbReference type="ARBA" id="ARBA00022679"/>
    </source>
</evidence>
<keyword evidence="19 24" id="KW-1208">Phospholipid metabolism</keyword>
<evidence type="ECO:0000256" key="15">
    <source>
        <dbReference type="ARBA" id="ARBA00022989"/>
    </source>
</evidence>
<evidence type="ECO:0000256" key="24">
    <source>
        <dbReference type="RuleBase" id="RU363065"/>
    </source>
</evidence>
<comment type="catalytic activity">
    <reaction evidence="24">
        <text>a 1,2-diacyl-sn-glycerol + ATP = a 1,2-diacyl-sn-glycero-3-phosphate + ADP + H(+)</text>
        <dbReference type="Rhea" id="RHEA:10272"/>
        <dbReference type="ChEBI" id="CHEBI:15378"/>
        <dbReference type="ChEBI" id="CHEBI:17815"/>
        <dbReference type="ChEBI" id="CHEBI:30616"/>
        <dbReference type="ChEBI" id="CHEBI:58608"/>
        <dbReference type="ChEBI" id="CHEBI:456216"/>
        <dbReference type="EC" id="2.7.1.107"/>
    </reaction>
</comment>
<comment type="subcellular location">
    <subcellularLocation>
        <location evidence="1 24">Cell inner membrane</location>
        <topology evidence="1 24">Multi-pass membrane protein</topology>
    </subcellularLocation>
</comment>
<keyword evidence="7 24" id="KW-0997">Cell inner membrane</keyword>
<evidence type="ECO:0000256" key="4">
    <source>
        <dbReference type="ARBA" id="ARBA00017575"/>
    </source>
</evidence>
<evidence type="ECO:0000256" key="18">
    <source>
        <dbReference type="ARBA" id="ARBA00023209"/>
    </source>
</evidence>
<feature type="binding site" evidence="21">
    <location>
        <position position="74"/>
    </location>
    <ligand>
        <name>substrate</name>
    </ligand>
</feature>
<evidence type="ECO:0000256" key="20">
    <source>
        <dbReference type="PIRSR" id="PIRSR600829-1"/>
    </source>
</evidence>
<feature type="binding site" evidence="22">
    <location>
        <position position="33"/>
    </location>
    <ligand>
        <name>ATP</name>
        <dbReference type="ChEBI" id="CHEBI:30616"/>
    </ligand>
</feature>
<dbReference type="Proteomes" id="UP001139089">
    <property type="component" value="Unassembled WGS sequence"/>
</dbReference>
<feature type="active site" description="Proton acceptor" evidence="20">
    <location>
        <position position="74"/>
    </location>
</feature>
<dbReference type="GO" id="GO:0005886">
    <property type="term" value="C:plasma membrane"/>
    <property type="evidence" value="ECO:0007669"/>
    <property type="project" value="UniProtKB-SubCell"/>
</dbReference>
<feature type="binding site" evidence="22">
    <location>
        <position position="81"/>
    </location>
    <ligand>
        <name>ATP</name>
        <dbReference type="ChEBI" id="CHEBI:30616"/>
    </ligand>
</feature>
<keyword evidence="8 24" id="KW-0808">Transferase</keyword>
<evidence type="ECO:0000256" key="6">
    <source>
        <dbReference type="ARBA" id="ARBA00022516"/>
    </source>
</evidence>
<evidence type="ECO:0000256" key="3">
    <source>
        <dbReference type="ARBA" id="ARBA00012133"/>
    </source>
</evidence>
<dbReference type="EMBL" id="JAJOZR010000016">
    <property type="protein sequence ID" value="MCD7111494.1"/>
    <property type="molecule type" value="Genomic_DNA"/>
</dbReference>
<comment type="similarity">
    <text evidence="2 24">Belongs to the bacterial diacylglycerol kinase family.</text>
</comment>
<dbReference type="InterPro" id="IPR000829">
    <property type="entry name" value="DAGK"/>
</dbReference>
<protein>
    <recommendedName>
        <fullName evidence="4 24">Diacylglycerol kinase</fullName>
        <ecNumber evidence="3 24">2.7.1.107</ecNumber>
    </recommendedName>
</protein>
<keyword evidence="15 24" id="KW-1133">Transmembrane helix</keyword>
<feature type="transmembrane region" description="Helical" evidence="24">
    <location>
        <begin position="104"/>
        <end position="125"/>
    </location>
</feature>
<name>A0A9X1NX57_9HYPH</name>
<proteinExistence type="inferred from homology"/>
<dbReference type="InterPro" id="IPR036945">
    <property type="entry name" value="DAGK_sf"/>
</dbReference>
<feature type="binding site" evidence="23">
    <location>
        <position position="33"/>
    </location>
    <ligand>
        <name>a divalent metal cation</name>
        <dbReference type="ChEBI" id="CHEBI:60240"/>
    </ligand>
</feature>
<dbReference type="EC" id="2.7.1.107" evidence="3 24"/>
<keyword evidence="5" id="KW-1003">Cell membrane</keyword>
<dbReference type="PANTHER" id="PTHR34299">
    <property type="entry name" value="DIACYLGLYCEROL KINASE"/>
    <property type="match status" value="1"/>
</dbReference>
<keyword evidence="12 24" id="KW-0418">Kinase</keyword>
<evidence type="ECO:0000256" key="23">
    <source>
        <dbReference type="PIRSR" id="PIRSR600829-4"/>
    </source>
</evidence>
<dbReference type="GO" id="GO:0005524">
    <property type="term" value="F:ATP binding"/>
    <property type="evidence" value="ECO:0007669"/>
    <property type="project" value="UniProtKB-KW"/>
</dbReference>
<evidence type="ECO:0000256" key="14">
    <source>
        <dbReference type="ARBA" id="ARBA00022842"/>
    </source>
</evidence>
<feature type="binding site" evidence="21">
    <location>
        <begin position="35"/>
        <end position="39"/>
    </location>
    <ligand>
        <name>substrate</name>
    </ligand>
</feature>
<evidence type="ECO:0000313" key="26">
    <source>
        <dbReference type="Proteomes" id="UP001139089"/>
    </source>
</evidence>
<feature type="binding site" evidence="21">
    <location>
        <position position="103"/>
    </location>
    <ligand>
        <name>substrate</name>
    </ligand>
</feature>
<evidence type="ECO:0000256" key="21">
    <source>
        <dbReference type="PIRSR" id="PIRSR600829-2"/>
    </source>
</evidence>
<comment type="caution">
    <text evidence="25">The sequence shown here is derived from an EMBL/GenBank/DDBJ whole genome shotgun (WGS) entry which is preliminary data.</text>
</comment>
<feature type="transmembrane region" description="Helical" evidence="24">
    <location>
        <begin position="43"/>
        <end position="71"/>
    </location>
</feature>
<comment type="function">
    <text evidence="24">Catalyzes the ATP-dependent phosphorylation of sn-l,2-diacylglycerol (DAG) to phosphatidic acid. Involved in the recycling of diacylglycerol produced as a by-product during membrane-derived oligosaccharide (MDO) biosynthesis.</text>
</comment>
<evidence type="ECO:0000256" key="17">
    <source>
        <dbReference type="ARBA" id="ARBA00023136"/>
    </source>
</evidence>
<evidence type="ECO:0000256" key="16">
    <source>
        <dbReference type="ARBA" id="ARBA00023098"/>
    </source>
</evidence>
<reference evidence="25" key="1">
    <citation type="submission" date="2021-12" db="EMBL/GenBank/DDBJ databases">
        <authorList>
            <person name="Li Y."/>
        </authorList>
    </citation>
    <scope>NUCLEOTIDE SEQUENCE</scope>
    <source>
        <strain evidence="25">DKSPLA3</strain>
    </source>
</reference>
<dbReference type="GO" id="GO:0004143">
    <property type="term" value="F:ATP-dependent diacylglycerol kinase activity"/>
    <property type="evidence" value="ECO:0007669"/>
    <property type="project" value="UniProtKB-EC"/>
</dbReference>
<evidence type="ECO:0000256" key="12">
    <source>
        <dbReference type="ARBA" id="ARBA00022777"/>
    </source>
</evidence>
<comment type="cofactor">
    <cofactor evidence="23">
        <name>Mg(2+)</name>
        <dbReference type="ChEBI" id="CHEBI:18420"/>
    </cofactor>
    <text evidence="23">Mn(2+), Zn(2+), Cd(2+) and Co(2+) support activity to lesser extents.</text>
</comment>
<evidence type="ECO:0000256" key="22">
    <source>
        <dbReference type="PIRSR" id="PIRSR600829-3"/>
    </source>
</evidence>
<comment type="caution">
    <text evidence="24">Lacks conserved residue(s) required for the propagation of feature annotation.</text>
</comment>
<evidence type="ECO:0000256" key="13">
    <source>
        <dbReference type="ARBA" id="ARBA00022840"/>
    </source>
</evidence>
<keyword evidence="26" id="KW-1185">Reference proteome</keyword>
<keyword evidence="18" id="KW-0594">Phospholipid biosynthesis</keyword>
<evidence type="ECO:0000256" key="11">
    <source>
        <dbReference type="ARBA" id="ARBA00022741"/>
    </source>
</evidence>
<evidence type="ECO:0000256" key="9">
    <source>
        <dbReference type="ARBA" id="ARBA00022692"/>
    </source>
</evidence>
<dbReference type="RefSeq" id="WP_231816574.1">
    <property type="nucleotide sequence ID" value="NZ_JAJOZR010000016.1"/>
</dbReference>
<keyword evidence="13 22" id="KW-0067">ATP-binding</keyword>
<feature type="binding site" evidence="22">
    <location>
        <position position="22"/>
    </location>
    <ligand>
        <name>ATP</name>
        <dbReference type="ChEBI" id="CHEBI:30616"/>
    </ligand>
</feature>
<evidence type="ECO:0000256" key="1">
    <source>
        <dbReference type="ARBA" id="ARBA00004429"/>
    </source>
</evidence>
<evidence type="ECO:0000313" key="25">
    <source>
        <dbReference type="EMBL" id="MCD7111494.1"/>
    </source>
</evidence>
<feature type="binding site" evidence="23">
    <location>
        <position position="81"/>
    </location>
    <ligand>
        <name>a divalent metal cation</name>
        <dbReference type="ChEBI" id="CHEBI:60240"/>
    </ligand>
</feature>
<dbReference type="PANTHER" id="PTHR34299:SF1">
    <property type="entry name" value="DIACYLGLYCEROL KINASE"/>
    <property type="match status" value="1"/>
</dbReference>